<dbReference type="NCBIfam" id="TIGR00035">
    <property type="entry name" value="asp_race"/>
    <property type="match status" value="1"/>
</dbReference>
<dbReference type="Gene3D" id="3.40.50.1860">
    <property type="match status" value="2"/>
</dbReference>
<evidence type="ECO:0000256" key="1">
    <source>
        <dbReference type="ARBA" id="ARBA00007847"/>
    </source>
</evidence>
<dbReference type="InterPro" id="IPR001920">
    <property type="entry name" value="Asp/Glu_race"/>
</dbReference>
<dbReference type="GO" id="GO:0047661">
    <property type="term" value="F:amino-acid racemase activity"/>
    <property type="evidence" value="ECO:0007669"/>
    <property type="project" value="InterPro"/>
</dbReference>
<name>A0A1T4VDV1_9FIRM</name>
<keyword evidence="2" id="KW-0413">Isomerase</keyword>
<dbReference type="STRING" id="39495.SAMN02745111_00775"/>
<dbReference type="Pfam" id="PF01177">
    <property type="entry name" value="Asp_Glu_race"/>
    <property type="match status" value="1"/>
</dbReference>
<protein>
    <submittedName>
        <fullName evidence="3">Aspartate racemase</fullName>
    </submittedName>
</protein>
<organism evidence="3 4">
    <name type="scientific">Eubacterium uniforme</name>
    <dbReference type="NCBI Taxonomy" id="39495"/>
    <lineage>
        <taxon>Bacteria</taxon>
        <taxon>Bacillati</taxon>
        <taxon>Bacillota</taxon>
        <taxon>Clostridia</taxon>
        <taxon>Eubacteriales</taxon>
        <taxon>Eubacteriaceae</taxon>
        <taxon>Eubacterium</taxon>
    </lineage>
</organism>
<dbReference type="EMBL" id="FUXZ01000004">
    <property type="protein sequence ID" value="SKA63159.1"/>
    <property type="molecule type" value="Genomic_DNA"/>
</dbReference>
<evidence type="ECO:0000313" key="3">
    <source>
        <dbReference type="EMBL" id="SKA63159.1"/>
    </source>
</evidence>
<keyword evidence="4" id="KW-1185">Reference proteome</keyword>
<dbReference type="AlphaFoldDB" id="A0A1T4VDV1"/>
<comment type="similarity">
    <text evidence="1">Belongs to the aspartate/glutamate racemases family.</text>
</comment>
<evidence type="ECO:0000313" key="4">
    <source>
        <dbReference type="Proteomes" id="UP000190814"/>
    </source>
</evidence>
<gene>
    <name evidence="3" type="ORF">SAMN02745111_00775</name>
</gene>
<dbReference type="InterPro" id="IPR015942">
    <property type="entry name" value="Asp/Glu/hydantoin_racemase"/>
</dbReference>
<proteinExistence type="inferred from homology"/>
<dbReference type="Proteomes" id="UP000190814">
    <property type="component" value="Unassembled WGS sequence"/>
</dbReference>
<dbReference type="PANTHER" id="PTHR21198">
    <property type="entry name" value="GLUTAMATE RACEMASE"/>
    <property type="match status" value="1"/>
</dbReference>
<dbReference type="PANTHER" id="PTHR21198:SF7">
    <property type="entry name" value="ASPARTATE-GLUTAMATE RACEMASE FAMILY"/>
    <property type="match status" value="1"/>
</dbReference>
<dbReference type="InterPro" id="IPR004380">
    <property type="entry name" value="Asp_race"/>
</dbReference>
<dbReference type="RefSeq" id="WP_078765660.1">
    <property type="nucleotide sequence ID" value="NZ_FUXZ01000004.1"/>
</dbReference>
<dbReference type="SUPFAM" id="SSF53681">
    <property type="entry name" value="Aspartate/glutamate racemase"/>
    <property type="match status" value="2"/>
</dbReference>
<dbReference type="OrthoDB" id="9803739at2"/>
<evidence type="ECO:0000256" key="2">
    <source>
        <dbReference type="ARBA" id="ARBA00023235"/>
    </source>
</evidence>
<sequence>MAERKKLAILGGMGPEATEMFYKKIIESTRVSNDREHLDILIYNHASMPDRTEYILGGKEDELWNIIEGDIEMLKKMGGEYLAIPCNTCHYFQDKIDDSMHGHFINMIKVTAERIVNKGYKKAGIIATDGTVKADMYGKTLRDLGVEVVYPSEERQKDVMDIIYNQVKQGEKGDKKQFLSVVKELRDKGCDVIVLACTELSVLYQNHDFNGDFYVDAMDELTKACIDKCGGEYYNE</sequence>
<reference evidence="3 4" key="1">
    <citation type="submission" date="2017-02" db="EMBL/GenBank/DDBJ databases">
        <authorList>
            <person name="Peterson S.W."/>
        </authorList>
    </citation>
    <scope>NUCLEOTIDE SEQUENCE [LARGE SCALE GENOMIC DNA]</scope>
    <source>
        <strain evidence="3 4">ATCC 35992</strain>
    </source>
</reference>
<accession>A0A1T4VDV1</accession>